<accession>A0ACB9QJ75</accession>
<gene>
    <name evidence="1" type="ORF">MLD38_022618</name>
</gene>
<evidence type="ECO:0000313" key="1">
    <source>
        <dbReference type="EMBL" id="KAI4366793.1"/>
    </source>
</evidence>
<dbReference type="EMBL" id="CM042885">
    <property type="protein sequence ID" value="KAI4366793.1"/>
    <property type="molecule type" value="Genomic_DNA"/>
</dbReference>
<name>A0ACB9QJ75_9MYRT</name>
<evidence type="ECO:0000313" key="2">
    <source>
        <dbReference type="Proteomes" id="UP001057402"/>
    </source>
</evidence>
<sequence length="284" mass="31621">MESLSDLDRFMFFEHARKSAEAAYAQNPLDADNLTRWGGALLKLSQFQAIPDSRKMINGTSNFDLDIAACVSSRRCSLVPREFIENDNAEAISKLEEALVVNPEKHDALWCIGNAHTSYAFLTPDQDEANDFFKKASGHFDQAVALDPTNELYAKSLEVAAKAPELHEGIHRSAVAQQQQAAASGRSTSAGSLKGSKKKKTSDFTYDILGWSSRASSAPVCFRSHLRMKTTSNRNWEDHTLHATLFGNVSKGIEGKNKDTLSKWPNYLLNKEEEKSWVYSLLEN</sequence>
<comment type="caution">
    <text evidence="1">The sequence shown here is derived from an EMBL/GenBank/DDBJ whole genome shotgun (WGS) entry which is preliminary data.</text>
</comment>
<keyword evidence="2" id="KW-1185">Reference proteome</keyword>
<protein>
    <submittedName>
        <fullName evidence="1">Uncharacterized protein</fullName>
    </submittedName>
</protein>
<reference evidence="2" key="1">
    <citation type="journal article" date="2023" name="Front. Plant Sci.">
        <title>Chromosomal-level genome assembly of Melastoma candidum provides insights into trichome evolution.</title>
        <authorList>
            <person name="Zhong Y."/>
            <person name="Wu W."/>
            <person name="Sun C."/>
            <person name="Zou P."/>
            <person name="Liu Y."/>
            <person name="Dai S."/>
            <person name="Zhou R."/>
        </authorList>
    </citation>
    <scope>NUCLEOTIDE SEQUENCE [LARGE SCALE GENOMIC DNA]</scope>
</reference>
<dbReference type="Proteomes" id="UP001057402">
    <property type="component" value="Chromosome 6"/>
</dbReference>
<organism evidence="1 2">
    <name type="scientific">Melastoma candidum</name>
    <dbReference type="NCBI Taxonomy" id="119954"/>
    <lineage>
        <taxon>Eukaryota</taxon>
        <taxon>Viridiplantae</taxon>
        <taxon>Streptophyta</taxon>
        <taxon>Embryophyta</taxon>
        <taxon>Tracheophyta</taxon>
        <taxon>Spermatophyta</taxon>
        <taxon>Magnoliopsida</taxon>
        <taxon>eudicotyledons</taxon>
        <taxon>Gunneridae</taxon>
        <taxon>Pentapetalae</taxon>
        <taxon>rosids</taxon>
        <taxon>malvids</taxon>
        <taxon>Myrtales</taxon>
        <taxon>Melastomataceae</taxon>
        <taxon>Melastomatoideae</taxon>
        <taxon>Melastomateae</taxon>
        <taxon>Melastoma</taxon>
    </lineage>
</organism>
<proteinExistence type="predicted"/>